<proteinExistence type="predicted"/>
<keyword evidence="3" id="KW-0732">Signal</keyword>
<evidence type="ECO:0000259" key="4">
    <source>
        <dbReference type="PROSITE" id="PS50050"/>
    </source>
</evidence>
<dbReference type="RefSeq" id="XP_028280307.1">
    <property type="nucleotide sequence ID" value="XM_028424506.1"/>
</dbReference>
<evidence type="ECO:0000313" key="6">
    <source>
        <dbReference type="RefSeq" id="XP_028280307.1"/>
    </source>
</evidence>
<evidence type="ECO:0000313" key="9">
    <source>
        <dbReference type="RefSeq" id="XP_028280310.1"/>
    </source>
</evidence>
<dbReference type="RefSeq" id="XP_028280309.1">
    <property type="nucleotide sequence ID" value="XM_028424508.1"/>
</dbReference>
<sequence length="224" mass="25129">MLPICYFTFVLCSLAWLSSSLECNRTQYPWPVVSPKFCCNMCPPGHRMIRRTNDVCGITCEACQDNQYIEAHNVEMNCKFCEVCNKENMVYKSNCSATHNAVCACKAGYRCENQDCTACELIPTTTKKPTLPPPTKALKPTTPSAPPKPMGDKVWFLVIIALLCAGIALAVVTKIKPFLRWTRSIYGYFLPDKQEHTDDADIEDNDMPKPVQEVCGKCDQPIEV</sequence>
<dbReference type="Proteomes" id="UP000515145">
    <property type="component" value="Chromosome 16"/>
</dbReference>
<dbReference type="GO" id="GO:0045121">
    <property type="term" value="C:membrane raft"/>
    <property type="evidence" value="ECO:0007669"/>
    <property type="project" value="TreeGrafter"/>
</dbReference>
<dbReference type="RefSeq" id="XP_028280308.1">
    <property type="nucleotide sequence ID" value="XM_028424507.1"/>
</dbReference>
<dbReference type="PANTHER" id="PTHR46874:SF1">
    <property type="entry name" value="TUMOR NECROSIS FACTOR RECEPTOR SUPERFAMILY MEMBER 6"/>
    <property type="match status" value="1"/>
</dbReference>
<dbReference type="GO" id="GO:0097049">
    <property type="term" value="P:motor neuron apoptotic process"/>
    <property type="evidence" value="ECO:0007669"/>
    <property type="project" value="TreeGrafter"/>
</dbReference>
<dbReference type="AlphaFoldDB" id="A0A6P7JTS8"/>
<keyword evidence="2" id="KW-1133">Transmembrane helix</keyword>
<feature type="repeat" description="TNFR-Cys" evidence="1">
    <location>
        <begin position="62"/>
        <end position="103"/>
    </location>
</feature>
<accession>A0A6P7JTS8</accession>
<evidence type="ECO:0000256" key="3">
    <source>
        <dbReference type="SAM" id="SignalP"/>
    </source>
</evidence>
<dbReference type="GO" id="GO:0005031">
    <property type="term" value="F:tumor necrosis factor receptor activity"/>
    <property type="evidence" value="ECO:0007669"/>
    <property type="project" value="TreeGrafter"/>
</dbReference>
<dbReference type="GO" id="GO:0097192">
    <property type="term" value="P:extrinsic apoptotic signaling pathway in absence of ligand"/>
    <property type="evidence" value="ECO:0007669"/>
    <property type="project" value="TreeGrafter"/>
</dbReference>
<dbReference type="GeneID" id="114447946"/>
<dbReference type="SUPFAM" id="SSF57586">
    <property type="entry name" value="TNF receptor-like"/>
    <property type="match status" value="2"/>
</dbReference>
<evidence type="ECO:0000313" key="7">
    <source>
        <dbReference type="RefSeq" id="XP_028280308.1"/>
    </source>
</evidence>
<dbReference type="Gene3D" id="2.10.50.10">
    <property type="entry name" value="Tumor Necrosis Factor Receptor, subunit A, domain 2"/>
    <property type="match status" value="2"/>
</dbReference>
<dbReference type="InterPro" id="IPR001368">
    <property type="entry name" value="TNFR/NGFR_Cys_rich_reg"/>
</dbReference>
<feature type="signal peptide" evidence="3">
    <location>
        <begin position="1"/>
        <end position="20"/>
    </location>
</feature>
<comment type="caution">
    <text evidence="1">Lacks conserved residue(s) required for the propagation of feature annotation.</text>
</comment>
<feature type="domain" description="TNFR-Cys" evidence="4">
    <location>
        <begin position="62"/>
        <end position="103"/>
    </location>
</feature>
<dbReference type="Pfam" id="PF00020">
    <property type="entry name" value="TNFR_c6"/>
    <property type="match status" value="1"/>
</dbReference>
<keyword evidence="2" id="KW-0472">Membrane</keyword>
<organism evidence="5 9">
    <name type="scientific">Parambassis ranga</name>
    <name type="common">Indian glassy fish</name>
    <dbReference type="NCBI Taxonomy" id="210632"/>
    <lineage>
        <taxon>Eukaryota</taxon>
        <taxon>Metazoa</taxon>
        <taxon>Chordata</taxon>
        <taxon>Craniata</taxon>
        <taxon>Vertebrata</taxon>
        <taxon>Euteleostomi</taxon>
        <taxon>Actinopterygii</taxon>
        <taxon>Neopterygii</taxon>
        <taxon>Teleostei</taxon>
        <taxon>Neoteleostei</taxon>
        <taxon>Acanthomorphata</taxon>
        <taxon>Ovalentaria</taxon>
        <taxon>Ambassidae</taxon>
        <taxon>Parambassis</taxon>
    </lineage>
</organism>
<keyword evidence="5" id="KW-1185">Reference proteome</keyword>
<feature type="transmembrane region" description="Helical" evidence="2">
    <location>
        <begin position="154"/>
        <end position="173"/>
    </location>
</feature>
<reference evidence="6 7" key="1">
    <citation type="submission" date="2025-04" db="UniProtKB">
        <authorList>
            <consortium name="RefSeq"/>
        </authorList>
    </citation>
    <scope>IDENTIFICATION</scope>
</reference>
<name>A0A6P7JTS8_9TELE</name>
<evidence type="ECO:0000313" key="5">
    <source>
        <dbReference type="Proteomes" id="UP000515145"/>
    </source>
</evidence>
<protein>
    <submittedName>
        <fullName evidence="6 7">Tumor necrosis factor receptor superfamily member 14-like</fullName>
    </submittedName>
</protein>
<dbReference type="SMART" id="SM00208">
    <property type="entry name" value="TNFR"/>
    <property type="match status" value="2"/>
</dbReference>
<feature type="chain" id="PRO_5044651350" evidence="3">
    <location>
        <begin position="21"/>
        <end position="224"/>
    </location>
</feature>
<keyword evidence="1" id="KW-1015">Disulfide bond</keyword>
<evidence type="ECO:0000256" key="2">
    <source>
        <dbReference type="SAM" id="Phobius"/>
    </source>
</evidence>
<keyword evidence="2" id="KW-0812">Transmembrane</keyword>
<dbReference type="PROSITE" id="PS00652">
    <property type="entry name" value="TNFR_NGFR_1"/>
    <property type="match status" value="1"/>
</dbReference>
<dbReference type="GO" id="GO:0097527">
    <property type="term" value="P:necroptotic signaling pathway"/>
    <property type="evidence" value="ECO:0007669"/>
    <property type="project" value="TreeGrafter"/>
</dbReference>
<dbReference type="GO" id="GO:0043066">
    <property type="term" value="P:negative regulation of apoptotic process"/>
    <property type="evidence" value="ECO:0007669"/>
    <property type="project" value="TreeGrafter"/>
</dbReference>
<evidence type="ECO:0000256" key="1">
    <source>
        <dbReference type="PROSITE-ProRule" id="PRU00206"/>
    </source>
</evidence>
<dbReference type="InterPro" id="IPR008063">
    <property type="entry name" value="Fas_rcpt"/>
</dbReference>
<evidence type="ECO:0000313" key="8">
    <source>
        <dbReference type="RefSeq" id="XP_028280309.1"/>
    </source>
</evidence>
<dbReference type="RefSeq" id="XP_028280310.1">
    <property type="nucleotide sequence ID" value="XM_028424509.1"/>
</dbReference>
<dbReference type="GO" id="GO:0032872">
    <property type="term" value="P:regulation of stress-activated MAPK cascade"/>
    <property type="evidence" value="ECO:0007669"/>
    <property type="project" value="TreeGrafter"/>
</dbReference>
<dbReference type="PANTHER" id="PTHR46874">
    <property type="entry name" value="TUMOR NECROSIS FACTOR RECEPTOR SUPERFAMILY MEMBER 6"/>
    <property type="match status" value="1"/>
</dbReference>
<dbReference type="PROSITE" id="PS50050">
    <property type="entry name" value="TNFR_NGFR_2"/>
    <property type="match status" value="1"/>
</dbReference>
<dbReference type="GO" id="GO:0006955">
    <property type="term" value="P:immune response"/>
    <property type="evidence" value="ECO:0007669"/>
    <property type="project" value="InterPro"/>
</dbReference>
<gene>
    <name evidence="6 7 8 9" type="primary">LOC114447946</name>
</gene>
<feature type="disulfide bond" evidence="1">
    <location>
        <begin position="63"/>
        <end position="78"/>
    </location>
</feature>
<dbReference type="PRINTS" id="PR01680">
    <property type="entry name" value="TNFACTORR6"/>
</dbReference>
<dbReference type="GO" id="GO:0031265">
    <property type="term" value="C:CD95 death-inducing signaling complex"/>
    <property type="evidence" value="ECO:0007669"/>
    <property type="project" value="TreeGrafter"/>
</dbReference>
<dbReference type="GO" id="GO:0009897">
    <property type="term" value="C:external side of plasma membrane"/>
    <property type="evidence" value="ECO:0007669"/>
    <property type="project" value="TreeGrafter"/>
</dbReference>
<dbReference type="OrthoDB" id="9950067at2759"/>
<dbReference type="GO" id="GO:0006924">
    <property type="term" value="P:activation-induced cell death of T cells"/>
    <property type="evidence" value="ECO:0007669"/>
    <property type="project" value="TreeGrafter"/>
</dbReference>